<dbReference type="SMART" id="SM01230">
    <property type="entry name" value="Gln-synt_C"/>
    <property type="match status" value="1"/>
</dbReference>
<evidence type="ECO:0000313" key="6">
    <source>
        <dbReference type="Proteomes" id="UP001174936"/>
    </source>
</evidence>
<reference evidence="5" key="1">
    <citation type="submission" date="2023-06" db="EMBL/GenBank/DDBJ databases">
        <title>Genome-scale phylogeny and comparative genomics of the fungal order Sordariales.</title>
        <authorList>
            <consortium name="Lawrence Berkeley National Laboratory"/>
            <person name="Hensen N."/>
            <person name="Bonometti L."/>
            <person name="Westerberg I."/>
            <person name="Brannstrom I.O."/>
            <person name="Guillou S."/>
            <person name="Cros-Aarteil S."/>
            <person name="Calhoun S."/>
            <person name="Haridas S."/>
            <person name="Kuo A."/>
            <person name="Mondo S."/>
            <person name="Pangilinan J."/>
            <person name="Riley R."/>
            <person name="Labutti K."/>
            <person name="Andreopoulos B."/>
            <person name="Lipzen A."/>
            <person name="Chen C."/>
            <person name="Yanf M."/>
            <person name="Daum C."/>
            <person name="Ng V."/>
            <person name="Clum A."/>
            <person name="Steindorff A."/>
            <person name="Ohm R."/>
            <person name="Martin F."/>
            <person name="Silar P."/>
            <person name="Natvig D."/>
            <person name="Lalanne C."/>
            <person name="Gautier V."/>
            <person name="Ament-Velasquez S.L."/>
            <person name="Kruys A."/>
            <person name="Hutchinson M.I."/>
            <person name="Powell A.J."/>
            <person name="Barry K."/>
            <person name="Miller A.N."/>
            <person name="Grigoriev I.V."/>
            <person name="Debuchy R."/>
            <person name="Gladieux P."/>
            <person name="Thoren M.H."/>
            <person name="Johannesson H."/>
        </authorList>
    </citation>
    <scope>NUCLEOTIDE SEQUENCE</scope>
    <source>
        <strain evidence="5">SMH2532-1</strain>
    </source>
</reference>
<keyword evidence="1" id="KW-0436">Ligase</keyword>
<comment type="similarity">
    <text evidence="2 3">Belongs to the glutamine synthetase family.</text>
</comment>
<accession>A0AA40CNT7</accession>
<evidence type="ECO:0000256" key="1">
    <source>
        <dbReference type="ARBA" id="ARBA00022598"/>
    </source>
</evidence>
<dbReference type="GO" id="GO:0004356">
    <property type="term" value="F:glutamine synthetase activity"/>
    <property type="evidence" value="ECO:0007669"/>
    <property type="project" value="InterPro"/>
</dbReference>
<dbReference type="InterPro" id="IPR014746">
    <property type="entry name" value="Gln_synth/guanido_kin_cat_dom"/>
</dbReference>
<evidence type="ECO:0000256" key="3">
    <source>
        <dbReference type="RuleBase" id="RU000384"/>
    </source>
</evidence>
<dbReference type="PROSITE" id="PS51987">
    <property type="entry name" value="GS_CATALYTIC"/>
    <property type="match status" value="1"/>
</dbReference>
<dbReference type="InterPro" id="IPR008146">
    <property type="entry name" value="Gln_synth_cat_dom"/>
</dbReference>
<dbReference type="Gene3D" id="3.30.590.10">
    <property type="entry name" value="Glutamine synthetase/guanido kinase, catalytic domain"/>
    <property type="match status" value="1"/>
</dbReference>
<organism evidence="5 6">
    <name type="scientific">Cercophora newfieldiana</name>
    <dbReference type="NCBI Taxonomy" id="92897"/>
    <lineage>
        <taxon>Eukaryota</taxon>
        <taxon>Fungi</taxon>
        <taxon>Dikarya</taxon>
        <taxon>Ascomycota</taxon>
        <taxon>Pezizomycotina</taxon>
        <taxon>Sordariomycetes</taxon>
        <taxon>Sordariomycetidae</taxon>
        <taxon>Sordariales</taxon>
        <taxon>Lasiosphaeriaceae</taxon>
        <taxon>Cercophora</taxon>
    </lineage>
</organism>
<comment type="caution">
    <text evidence="5">The sequence shown here is derived from an EMBL/GenBank/DDBJ whole genome shotgun (WGS) entry which is preliminary data.</text>
</comment>
<keyword evidence="6" id="KW-1185">Reference proteome</keyword>
<sequence length="349" mass="37470">MDITNTEAVVLVDRFFASYPNVRAIVMCFTAHLGLGDPFSRCPRALLVRALDSIARQQGHSEGGDPGILMGFEIEFVLLTPSGDGLAQEVVLAVEAAGVPVYHFHVEIANQFEIALAPLAPLQAIDALMMAQEVIRTTCAARGLRATTIPTPILGGKGPLSGCHLHLSVHPALGSTAFLAGALARLRTLCAFGLANYDSYTRVANDCAGEWVGWGTGNKDLPVCQVSPEHWEFRFLDATANVYLFAAALLIAGLAGVRDGRVLKLDDCQIVPSALASEDAASHLRPFGITERLPTTLAEALATAAADEELGNLIGPELLLRYIGVKEREVEFFGGMKDEERREKLLGYF</sequence>
<evidence type="ECO:0000256" key="2">
    <source>
        <dbReference type="PROSITE-ProRule" id="PRU01331"/>
    </source>
</evidence>
<dbReference type="SUPFAM" id="SSF55931">
    <property type="entry name" value="Glutamine synthetase/guanido kinase"/>
    <property type="match status" value="1"/>
</dbReference>
<name>A0AA40CNT7_9PEZI</name>
<proteinExistence type="inferred from homology"/>
<gene>
    <name evidence="5" type="ORF">B0T16DRAFT_457763</name>
</gene>
<dbReference type="PANTHER" id="PTHR43785">
    <property type="entry name" value="GAMMA-GLUTAMYLPUTRESCINE SYNTHETASE"/>
    <property type="match status" value="1"/>
</dbReference>
<dbReference type="Pfam" id="PF00120">
    <property type="entry name" value="Gln-synt_C"/>
    <property type="match status" value="1"/>
</dbReference>
<dbReference type="PANTHER" id="PTHR43785:SF2">
    <property type="entry name" value="TYPE-1 GLUTAMINE SYNTHETASE 1"/>
    <property type="match status" value="1"/>
</dbReference>
<feature type="domain" description="GS catalytic" evidence="4">
    <location>
        <begin position="22"/>
        <end position="349"/>
    </location>
</feature>
<dbReference type="Proteomes" id="UP001174936">
    <property type="component" value="Unassembled WGS sequence"/>
</dbReference>
<evidence type="ECO:0000313" key="5">
    <source>
        <dbReference type="EMBL" id="KAK0645771.1"/>
    </source>
</evidence>
<evidence type="ECO:0000259" key="4">
    <source>
        <dbReference type="PROSITE" id="PS51987"/>
    </source>
</evidence>
<protein>
    <recommendedName>
        <fullName evidence="4">GS catalytic domain-containing protein</fullName>
    </recommendedName>
</protein>
<dbReference type="EMBL" id="JAULSV010000004">
    <property type="protein sequence ID" value="KAK0645771.1"/>
    <property type="molecule type" value="Genomic_DNA"/>
</dbReference>
<dbReference type="AlphaFoldDB" id="A0AA40CNT7"/>